<accession>A0A922LB21</accession>
<evidence type="ECO:0000313" key="2">
    <source>
        <dbReference type="Proteomes" id="UP000790347"/>
    </source>
</evidence>
<dbReference type="Proteomes" id="UP000790347">
    <property type="component" value="Unassembled WGS sequence"/>
</dbReference>
<feature type="non-terminal residue" evidence="1">
    <location>
        <position position="92"/>
    </location>
</feature>
<gene>
    <name evidence="1" type="ORF">DERF_002906</name>
</gene>
<protein>
    <submittedName>
        <fullName evidence="1">Uncharacterized protein</fullName>
    </submittedName>
</protein>
<evidence type="ECO:0000313" key="1">
    <source>
        <dbReference type="EMBL" id="KAH9528998.1"/>
    </source>
</evidence>
<reference evidence="1" key="2">
    <citation type="journal article" date="2022" name="Res Sq">
        <title>Comparative Genomics Reveals Insights into the Divergent Evolution of Astigmatic Mites and Household Pest Adaptations.</title>
        <authorList>
            <person name="Xiong Q."/>
            <person name="Wan A.T.-Y."/>
            <person name="Liu X.-Y."/>
            <person name="Fung C.S.-H."/>
            <person name="Xiao X."/>
            <person name="Malainual N."/>
            <person name="Hou J."/>
            <person name="Wang L."/>
            <person name="Wang M."/>
            <person name="Yang K."/>
            <person name="Cui Y."/>
            <person name="Leung E."/>
            <person name="Nong W."/>
            <person name="Shin S.-K."/>
            <person name="Au S."/>
            <person name="Jeong K.Y."/>
            <person name="Chew F.T."/>
            <person name="Hui J."/>
            <person name="Leung T.F."/>
            <person name="Tungtrongchitr A."/>
            <person name="Zhong N."/>
            <person name="Liu Z."/>
            <person name="Tsui S."/>
        </authorList>
    </citation>
    <scope>NUCLEOTIDE SEQUENCE</scope>
    <source>
        <strain evidence="1">Derf</strain>
        <tissue evidence="1">Whole organism</tissue>
    </source>
</reference>
<dbReference type="EMBL" id="ASGP02000001">
    <property type="protein sequence ID" value="KAH9528998.1"/>
    <property type="molecule type" value="Genomic_DNA"/>
</dbReference>
<sequence length="92" mass="10959">DPTSNQRKLLYNPTMIKKLLYNFSSIDRKSRRRRHQCLDNSCNPYIGIYPLQFFDYYDVINVILTQPPLIISIKVKVEFHRKKSICNHSGKK</sequence>
<comment type="caution">
    <text evidence="1">The sequence shown here is derived from an EMBL/GenBank/DDBJ whole genome shotgun (WGS) entry which is preliminary data.</text>
</comment>
<proteinExistence type="predicted"/>
<name>A0A922LB21_DERFA</name>
<organism evidence="1 2">
    <name type="scientific">Dermatophagoides farinae</name>
    <name type="common">American house dust mite</name>
    <dbReference type="NCBI Taxonomy" id="6954"/>
    <lineage>
        <taxon>Eukaryota</taxon>
        <taxon>Metazoa</taxon>
        <taxon>Ecdysozoa</taxon>
        <taxon>Arthropoda</taxon>
        <taxon>Chelicerata</taxon>
        <taxon>Arachnida</taxon>
        <taxon>Acari</taxon>
        <taxon>Acariformes</taxon>
        <taxon>Sarcoptiformes</taxon>
        <taxon>Astigmata</taxon>
        <taxon>Psoroptidia</taxon>
        <taxon>Analgoidea</taxon>
        <taxon>Pyroglyphidae</taxon>
        <taxon>Dermatophagoidinae</taxon>
        <taxon>Dermatophagoides</taxon>
    </lineage>
</organism>
<dbReference type="AlphaFoldDB" id="A0A922LB21"/>
<keyword evidence="2" id="KW-1185">Reference proteome</keyword>
<reference evidence="1" key="1">
    <citation type="submission" date="2013-05" db="EMBL/GenBank/DDBJ databases">
        <authorList>
            <person name="Yim A.K.Y."/>
            <person name="Chan T.F."/>
            <person name="Ji K.M."/>
            <person name="Liu X.Y."/>
            <person name="Zhou J.W."/>
            <person name="Li R.Q."/>
            <person name="Yang K.Y."/>
            <person name="Li J."/>
            <person name="Li M."/>
            <person name="Law P.T.W."/>
            <person name="Wu Y.L."/>
            <person name="Cai Z.L."/>
            <person name="Qin H."/>
            <person name="Bao Y."/>
            <person name="Leung R.K.K."/>
            <person name="Ng P.K.S."/>
            <person name="Zou J."/>
            <person name="Zhong X.J."/>
            <person name="Ran P.X."/>
            <person name="Zhong N.S."/>
            <person name="Liu Z.G."/>
            <person name="Tsui S.K.W."/>
        </authorList>
    </citation>
    <scope>NUCLEOTIDE SEQUENCE</scope>
    <source>
        <strain evidence="1">Derf</strain>
        <tissue evidence="1">Whole organism</tissue>
    </source>
</reference>